<comment type="caution">
    <text evidence="2">The sequence shown here is derived from an EMBL/GenBank/DDBJ whole genome shotgun (WGS) entry which is preliminary data.</text>
</comment>
<name>A0A4Y2FYI7_ARAVE</name>
<keyword evidence="1" id="KW-0175">Coiled coil</keyword>
<proteinExistence type="predicted"/>
<accession>A0A4Y2FYI7</accession>
<organism evidence="2 3">
    <name type="scientific">Araneus ventricosus</name>
    <name type="common">Orbweaver spider</name>
    <name type="synonym">Epeira ventricosa</name>
    <dbReference type="NCBI Taxonomy" id="182803"/>
    <lineage>
        <taxon>Eukaryota</taxon>
        <taxon>Metazoa</taxon>
        <taxon>Ecdysozoa</taxon>
        <taxon>Arthropoda</taxon>
        <taxon>Chelicerata</taxon>
        <taxon>Arachnida</taxon>
        <taxon>Araneae</taxon>
        <taxon>Araneomorphae</taxon>
        <taxon>Entelegynae</taxon>
        <taxon>Araneoidea</taxon>
        <taxon>Araneidae</taxon>
        <taxon>Araneus</taxon>
    </lineage>
</organism>
<protein>
    <submittedName>
        <fullName evidence="2">Uncharacterized protein</fullName>
    </submittedName>
</protein>
<feature type="coiled-coil region" evidence="1">
    <location>
        <begin position="5"/>
        <end position="32"/>
    </location>
</feature>
<keyword evidence="3" id="KW-1185">Reference proteome</keyword>
<reference evidence="2 3" key="1">
    <citation type="journal article" date="2019" name="Sci. Rep.">
        <title>Orb-weaving spider Araneus ventricosus genome elucidates the spidroin gene catalogue.</title>
        <authorList>
            <person name="Kono N."/>
            <person name="Nakamura H."/>
            <person name="Ohtoshi R."/>
            <person name="Moran D.A.P."/>
            <person name="Shinohara A."/>
            <person name="Yoshida Y."/>
            <person name="Fujiwara M."/>
            <person name="Mori M."/>
            <person name="Tomita M."/>
            <person name="Arakawa K."/>
        </authorList>
    </citation>
    <scope>NUCLEOTIDE SEQUENCE [LARGE SCALE GENOMIC DNA]</scope>
</reference>
<evidence type="ECO:0000256" key="1">
    <source>
        <dbReference type="SAM" id="Coils"/>
    </source>
</evidence>
<gene>
    <name evidence="2" type="ORF">AVEN_95600_1</name>
</gene>
<dbReference type="AlphaFoldDB" id="A0A4Y2FYI7"/>
<dbReference type="EMBL" id="BGPR01001143">
    <property type="protein sequence ID" value="GBM46602.1"/>
    <property type="molecule type" value="Genomic_DNA"/>
</dbReference>
<evidence type="ECO:0000313" key="3">
    <source>
        <dbReference type="Proteomes" id="UP000499080"/>
    </source>
</evidence>
<dbReference type="Proteomes" id="UP000499080">
    <property type="component" value="Unassembled WGS sequence"/>
</dbReference>
<sequence>MKARLLLLEKENDCLKTRLEERQAAVETLRREWILRMERIHEEMASLISGDIKRDLLDEVCARNKEDNNQLIEEIGETLQPSIQTHIPKWHREPMI</sequence>
<evidence type="ECO:0000313" key="2">
    <source>
        <dbReference type="EMBL" id="GBM46602.1"/>
    </source>
</evidence>